<dbReference type="SUPFAM" id="SSF52540">
    <property type="entry name" value="P-loop containing nucleoside triphosphate hydrolases"/>
    <property type="match status" value="1"/>
</dbReference>
<name>A0A9P3G8E2_9APHY</name>
<accession>A0A9P3G8E2</accession>
<evidence type="ECO:0000256" key="1">
    <source>
        <dbReference type="SAM" id="MobiDB-lite"/>
    </source>
</evidence>
<gene>
    <name evidence="3" type="ORF">PsYK624_060720</name>
</gene>
<sequence>MRSTTSTPQTLVPSTGHAAKLPRRKPKAQTLPPERKPPSRSSRRAKTLPQPSAGAGASRKHAVALKGHGGEGGLVTVAVMGATGTGKSTFINLLSGSALAVGQGLRSCTSKVEITSPFDFLGRSVALIDTPGFDDTSISDTQVLSMIAKFLSDTYRG</sequence>
<feature type="compositionally biased region" description="Polar residues" evidence="1">
    <location>
        <begin position="1"/>
        <end position="13"/>
    </location>
</feature>
<dbReference type="GO" id="GO:0005525">
    <property type="term" value="F:GTP binding"/>
    <property type="evidence" value="ECO:0007669"/>
    <property type="project" value="InterPro"/>
</dbReference>
<organism evidence="3 4">
    <name type="scientific">Phanerochaete sordida</name>
    <dbReference type="NCBI Taxonomy" id="48140"/>
    <lineage>
        <taxon>Eukaryota</taxon>
        <taxon>Fungi</taxon>
        <taxon>Dikarya</taxon>
        <taxon>Basidiomycota</taxon>
        <taxon>Agaricomycotina</taxon>
        <taxon>Agaricomycetes</taxon>
        <taxon>Polyporales</taxon>
        <taxon>Phanerochaetaceae</taxon>
        <taxon>Phanerochaete</taxon>
    </lineage>
</organism>
<feature type="domain" description="G" evidence="2">
    <location>
        <begin position="76"/>
        <end position="134"/>
    </location>
</feature>
<proteinExistence type="predicted"/>
<evidence type="ECO:0000313" key="3">
    <source>
        <dbReference type="EMBL" id="GJE89957.1"/>
    </source>
</evidence>
<dbReference type="InterPro" id="IPR027417">
    <property type="entry name" value="P-loop_NTPase"/>
</dbReference>
<evidence type="ECO:0000259" key="2">
    <source>
        <dbReference type="Pfam" id="PF01926"/>
    </source>
</evidence>
<dbReference type="OrthoDB" id="3247308at2759"/>
<dbReference type="Proteomes" id="UP000703269">
    <property type="component" value="Unassembled WGS sequence"/>
</dbReference>
<dbReference type="Pfam" id="PF01926">
    <property type="entry name" value="MMR_HSR1"/>
    <property type="match status" value="1"/>
</dbReference>
<dbReference type="Gene3D" id="3.40.50.300">
    <property type="entry name" value="P-loop containing nucleotide triphosphate hydrolases"/>
    <property type="match status" value="1"/>
</dbReference>
<dbReference type="InterPro" id="IPR006073">
    <property type="entry name" value="GTP-bd"/>
</dbReference>
<dbReference type="CDD" id="cd00882">
    <property type="entry name" value="Ras_like_GTPase"/>
    <property type="match status" value="1"/>
</dbReference>
<dbReference type="AlphaFoldDB" id="A0A9P3G8E2"/>
<dbReference type="EMBL" id="BPQB01000014">
    <property type="protein sequence ID" value="GJE89957.1"/>
    <property type="molecule type" value="Genomic_DNA"/>
</dbReference>
<keyword evidence="4" id="KW-1185">Reference proteome</keyword>
<feature type="region of interest" description="Disordered" evidence="1">
    <location>
        <begin position="1"/>
        <end position="69"/>
    </location>
</feature>
<evidence type="ECO:0000313" key="4">
    <source>
        <dbReference type="Proteomes" id="UP000703269"/>
    </source>
</evidence>
<protein>
    <recommendedName>
        <fullName evidence="2">G domain-containing protein</fullName>
    </recommendedName>
</protein>
<comment type="caution">
    <text evidence="3">The sequence shown here is derived from an EMBL/GenBank/DDBJ whole genome shotgun (WGS) entry which is preliminary data.</text>
</comment>
<reference evidence="3 4" key="1">
    <citation type="submission" date="2021-08" db="EMBL/GenBank/DDBJ databases">
        <title>Draft Genome Sequence of Phanerochaete sordida strain YK-624.</title>
        <authorList>
            <person name="Mori T."/>
            <person name="Dohra H."/>
            <person name="Suzuki T."/>
            <person name="Kawagishi H."/>
            <person name="Hirai H."/>
        </authorList>
    </citation>
    <scope>NUCLEOTIDE SEQUENCE [LARGE SCALE GENOMIC DNA]</scope>
    <source>
        <strain evidence="3 4">YK-624</strain>
    </source>
</reference>